<feature type="binding site" evidence="6">
    <location>
        <position position="88"/>
    </location>
    <ligand>
        <name>ATP</name>
        <dbReference type="ChEBI" id="CHEBI:30616"/>
    </ligand>
</feature>
<evidence type="ECO:0000313" key="10">
    <source>
        <dbReference type="EMBL" id="CAH1389199.1"/>
    </source>
</evidence>
<keyword evidence="7" id="KW-1133">Transmembrane helix</keyword>
<evidence type="ECO:0000256" key="1">
    <source>
        <dbReference type="ARBA" id="ARBA00022527"/>
    </source>
</evidence>
<keyword evidence="2" id="KW-0808">Transferase</keyword>
<dbReference type="PROSITE" id="PS00107">
    <property type="entry name" value="PROTEIN_KINASE_ATP"/>
    <property type="match status" value="1"/>
</dbReference>
<dbReference type="InterPro" id="IPR011009">
    <property type="entry name" value="Kinase-like_dom_sf"/>
</dbReference>
<keyword evidence="11" id="KW-1185">Reference proteome</keyword>
<dbReference type="GO" id="GO:0005524">
    <property type="term" value="F:ATP binding"/>
    <property type="evidence" value="ECO:0007669"/>
    <property type="project" value="UniProtKB-UniRule"/>
</dbReference>
<dbReference type="PANTHER" id="PTHR24353">
    <property type="entry name" value="CYCLIC NUCLEOTIDE-DEPENDENT PROTEIN KINASE"/>
    <property type="match status" value="1"/>
</dbReference>
<evidence type="ECO:0000256" key="4">
    <source>
        <dbReference type="ARBA" id="ARBA00022777"/>
    </source>
</evidence>
<evidence type="ECO:0000313" key="11">
    <source>
        <dbReference type="Proteomes" id="UP001152798"/>
    </source>
</evidence>
<keyword evidence="7" id="KW-0812">Transmembrane</keyword>
<feature type="domain" description="AGC-kinase C-terminal" evidence="9">
    <location>
        <begin position="315"/>
        <end position="365"/>
    </location>
</feature>
<dbReference type="InterPro" id="IPR000719">
    <property type="entry name" value="Prot_kinase_dom"/>
</dbReference>
<dbReference type="GO" id="GO:0004690">
    <property type="term" value="F:cyclic nucleotide-dependent protein kinase activity"/>
    <property type="evidence" value="ECO:0007669"/>
    <property type="project" value="UniProtKB-ARBA"/>
</dbReference>
<feature type="transmembrane region" description="Helical" evidence="7">
    <location>
        <begin position="154"/>
        <end position="175"/>
    </location>
</feature>
<keyword evidence="1" id="KW-0723">Serine/threonine-protein kinase</keyword>
<feature type="domain" description="Protein kinase" evidence="8">
    <location>
        <begin position="59"/>
        <end position="314"/>
    </location>
</feature>
<keyword evidence="3 6" id="KW-0547">Nucleotide-binding</keyword>
<organism evidence="10 11">
    <name type="scientific">Nezara viridula</name>
    <name type="common">Southern green stink bug</name>
    <name type="synonym">Cimex viridulus</name>
    <dbReference type="NCBI Taxonomy" id="85310"/>
    <lineage>
        <taxon>Eukaryota</taxon>
        <taxon>Metazoa</taxon>
        <taxon>Ecdysozoa</taxon>
        <taxon>Arthropoda</taxon>
        <taxon>Hexapoda</taxon>
        <taxon>Insecta</taxon>
        <taxon>Pterygota</taxon>
        <taxon>Neoptera</taxon>
        <taxon>Paraneoptera</taxon>
        <taxon>Hemiptera</taxon>
        <taxon>Heteroptera</taxon>
        <taxon>Panheteroptera</taxon>
        <taxon>Pentatomomorpha</taxon>
        <taxon>Pentatomoidea</taxon>
        <taxon>Pentatomidae</taxon>
        <taxon>Pentatominae</taxon>
        <taxon>Nezara</taxon>
    </lineage>
</organism>
<sequence length="365" mass="42781">MTRRNIELKKKHEIIHHPVTDYSLFLSESKEYFRRYTLIHLSYSRKDAPLEKKLNPFDFKFIKPIGMGTFGLVYLTQLKCNEDFYAIKVLRKKTIMDSKARIFINRSRRYLEGINFPFCQKMLCSFQDTGFLFLCQKLRVGGDLYRHLCKQKRIYEPLAVFYAAQMVLALEYLHFVGIVHRNIKLENILIHDNGYVKLTGFTFAKKIRDSVSYTLCGTTEYMAPEMIQQKGHNRSIDWWSLGVLIYEMVAGFSPFGADDTFKTYENIIKGKYAVCAHFSLGLEELLLGLLKIEPYERLGMMREGVQEVKDARWFQDIDWLRLVNQQLHAPFIPKCKSIDSNFPELEIVKIIPPKDDLGQALFRGF</sequence>
<gene>
    <name evidence="10" type="ORF">NEZAVI_LOCUS643</name>
</gene>
<dbReference type="Gene3D" id="1.10.510.10">
    <property type="entry name" value="Transferase(Phosphotransferase) domain 1"/>
    <property type="match status" value="1"/>
</dbReference>
<dbReference type="Gene3D" id="3.30.200.20">
    <property type="entry name" value="Phosphorylase Kinase, domain 1"/>
    <property type="match status" value="1"/>
</dbReference>
<proteinExistence type="predicted"/>
<reference evidence="10" key="1">
    <citation type="submission" date="2022-01" db="EMBL/GenBank/DDBJ databases">
        <authorList>
            <person name="King R."/>
        </authorList>
    </citation>
    <scope>NUCLEOTIDE SEQUENCE</scope>
</reference>
<dbReference type="Pfam" id="PF00069">
    <property type="entry name" value="Pkinase"/>
    <property type="match status" value="1"/>
</dbReference>
<dbReference type="InterPro" id="IPR017441">
    <property type="entry name" value="Protein_kinase_ATP_BS"/>
</dbReference>
<dbReference type="Proteomes" id="UP001152798">
    <property type="component" value="Chromosome 1"/>
</dbReference>
<dbReference type="PROSITE" id="PS51285">
    <property type="entry name" value="AGC_KINASE_CTER"/>
    <property type="match status" value="1"/>
</dbReference>
<dbReference type="PROSITE" id="PS50011">
    <property type="entry name" value="PROTEIN_KINASE_DOM"/>
    <property type="match status" value="1"/>
</dbReference>
<keyword evidence="5 6" id="KW-0067">ATP-binding</keyword>
<evidence type="ECO:0000256" key="3">
    <source>
        <dbReference type="ARBA" id="ARBA00022741"/>
    </source>
</evidence>
<name>A0A9P0DWD1_NEZVI</name>
<keyword evidence="7" id="KW-0472">Membrane</keyword>
<evidence type="ECO:0000256" key="5">
    <source>
        <dbReference type="ARBA" id="ARBA00022840"/>
    </source>
</evidence>
<evidence type="ECO:0000259" key="9">
    <source>
        <dbReference type="PROSITE" id="PS51285"/>
    </source>
</evidence>
<dbReference type="EMBL" id="OV725077">
    <property type="protein sequence ID" value="CAH1389199.1"/>
    <property type="molecule type" value="Genomic_DNA"/>
</dbReference>
<evidence type="ECO:0000259" key="8">
    <source>
        <dbReference type="PROSITE" id="PS50011"/>
    </source>
</evidence>
<dbReference type="OrthoDB" id="6593136at2759"/>
<dbReference type="FunFam" id="1.10.510.10:FF:000210">
    <property type="entry name" value="Non-specific serine/threonine protein kinase"/>
    <property type="match status" value="1"/>
</dbReference>
<accession>A0A9P0DWD1</accession>
<dbReference type="AlphaFoldDB" id="A0A9P0DWD1"/>
<dbReference type="SUPFAM" id="SSF56112">
    <property type="entry name" value="Protein kinase-like (PK-like)"/>
    <property type="match status" value="1"/>
</dbReference>
<protein>
    <submittedName>
        <fullName evidence="10">Uncharacterized protein</fullName>
    </submittedName>
</protein>
<evidence type="ECO:0000256" key="2">
    <source>
        <dbReference type="ARBA" id="ARBA00022679"/>
    </source>
</evidence>
<dbReference type="InterPro" id="IPR000961">
    <property type="entry name" value="AGC-kinase_C"/>
</dbReference>
<evidence type="ECO:0000256" key="7">
    <source>
        <dbReference type="SAM" id="Phobius"/>
    </source>
</evidence>
<keyword evidence="4" id="KW-0418">Kinase</keyword>
<evidence type="ECO:0000256" key="6">
    <source>
        <dbReference type="PROSITE-ProRule" id="PRU10141"/>
    </source>
</evidence>